<evidence type="ECO:0000256" key="5">
    <source>
        <dbReference type="ARBA" id="ARBA00037300"/>
    </source>
</evidence>
<evidence type="ECO:0000256" key="3">
    <source>
        <dbReference type="ARBA" id="ARBA00022552"/>
    </source>
</evidence>
<reference evidence="10 11" key="1">
    <citation type="submission" date="2018-11" db="EMBL/GenBank/DDBJ databases">
        <title>Genome sequence of Saitozyma podzolica DSM 27192.</title>
        <authorList>
            <person name="Aliyu H."/>
            <person name="Gorte O."/>
            <person name="Ochsenreither K."/>
        </authorList>
    </citation>
    <scope>NUCLEOTIDE SEQUENCE [LARGE SCALE GENOMIC DNA]</scope>
    <source>
        <strain evidence="10 11">DSM 27192</strain>
    </source>
</reference>
<feature type="compositionally biased region" description="Basic and acidic residues" evidence="8">
    <location>
        <begin position="260"/>
        <end position="274"/>
    </location>
</feature>
<name>A0A427Y7Q9_9TREE</name>
<feature type="compositionally biased region" description="Acidic residues" evidence="8">
    <location>
        <begin position="279"/>
        <end position="293"/>
    </location>
</feature>
<dbReference type="Pfam" id="PF24779">
    <property type="entry name" value="UTP23_sensor"/>
    <property type="match status" value="1"/>
</dbReference>
<dbReference type="Gene3D" id="3.40.50.1010">
    <property type="entry name" value="5'-nuclease"/>
    <property type="match status" value="1"/>
</dbReference>
<dbReference type="GO" id="GO:0006364">
    <property type="term" value="P:rRNA processing"/>
    <property type="evidence" value="ECO:0007669"/>
    <property type="project" value="UniProtKB-KW"/>
</dbReference>
<dbReference type="CDD" id="cd09865">
    <property type="entry name" value="PIN_ScUtp23p-like"/>
    <property type="match status" value="1"/>
</dbReference>
<dbReference type="GO" id="GO:0032040">
    <property type="term" value="C:small-subunit processome"/>
    <property type="evidence" value="ECO:0007669"/>
    <property type="project" value="InterPro"/>
</dbReference>
<dbReference type="EMBL" id="RSCD01000018">
    <property type="protein sequence ID" value="RSH87117.1"/>
    <property type="molecule type" value="Genomic_DNA"/>
</dbReference>
<keyword evidence="4" id="KW-0539">Nucleus</keyword>
<dbReference type="PANTHER" id="PTHR12416">
    <property type="entry name" value="RRNA-PROCESSING PROTEIN UTP23 HOMOLOG"/>
    <property type="match status" value="1"/>
</dbReference>
<evidence type="ECO:0000256" key="6">
    <source>
        <dbReference type="ARBA" id="ARBA00038503"/>
    </source>
</evidence>
<dbReference type="InterPro" id="IPR006984">
    <property type="entry name" value="Fcf1/UTP23"/>
</dbReference>
<keyword evidence="2" id="KW-0690">Ribosome biogenesis</keyword>
<accession>A0A427Y7Q9</accession>
<dbReference type="Proteomes" id="UP000279259">
    <property type="component" value="Unassembled WGS sequence"/>
</dbReference>
<comment type="subcellular location">
    <subcellularLocation>
        <location evidence="1">Nucleus</location>
        <location evidence="1">Nucleolus</location>
    </subcellularLocation>
</comment>
<dbReference type="InterPro" id="IPR057776">
    <property type="entry name" value="UTP23_sensor"/>
</dbReference>
<dbReference type="AlphaFoldDB" id="A0A427Y7Q9"/>
<evidence type="ECO:0000256" key="4">
    <source>
        <dbReference type="ARBA" id="ARBA00023242"/>
    </source>
</evidence>
<organism evidence="10 11">
    <name type="scientific">Saitozyma podzolica</name>
    <dbReference type="NCBI Taxonomy" id="1890683"/>
    <lineage>
        <taxon>Eukaryota</taxon>
        <taxon>Fungi</taxon>
        <taxon>Dikarya</taxon>
        <taxon>Basidiomycota</taxon>
        <taxon>Agaricomycotina</taxon>
        <taxon>Tremellomycetes</taxon>
        <taxon>Tremellales</taxon>
        <taxon>Trimorphomycetaceae</taxon>
        <taxon>Saitozyma</taxon>
    </lineage>
</organism>
<evidence type="ECO:0000256" key="1">
    <source>
        <dbReference type="ARBA" id="ARBA00004604"/>
    </source>
</evidence>
<evidence type="ECO:0000259" key="9">
    <source>
        <dbReference type="Pfam" id="PF24779"/>
    </source>
</evidence>
<comment type="similarity">
    <text evidence="6">Belongs to the UTP23/FCF1 family. UTP23 subfamily.</text>
</comment>
<evidence type="ECO:0000256" key="2">
    <source>
        <dbReference type="ARBA" id="ARBA00022517"/>
    </source>
</evidence>
<evidence type="ECO:0000313" key="10">
    <source>
        <dbReference type="EMBL" id="RSH87117.1"/>
    </source>
</evidence>
<dbReference type="FunFam" id="3.40.50.1010:FF:000006">
    <property type="entry name" value="rRNA-processing protein UTP23 homolog"/>
    <property type="match status" value="1"/>
</dbReference>
<keyword evidence="11" id="KW-1185">Reference proteome</keyword>
<comment type="caution">
    <text evidence="10">The sequence shown here is derived from an EMBL/GenBank/DDBJ whole genome shotgun (WGS) entry which is preliminary data.</text>
</comment>
<gene>
    <name evidence="10" type="ORF">EHS25_003606</name>
</gene>
<feature type="region of interest" description="Disordered" evidence="8">
    <location>
        <begin position="212"/>
        <end position="348"/>
    </location>
</feature>
<evidence type="ECO:0000256" key="8">
    <source>
        <dbReference type="SAM" id="MobiDB-lite"/>
    </source>
</evidence>
<feature type="compositionally biased region" description="Gly residues" evidence="8">
    <location>
        <begin position="329"/>
        <end position="348"/>
    </location>
</feature>
<evidence type="ECO:0000256" key="7">
    <source>
        <dbReference type="ARBA" id="ARBA00076388"/>
    </source>
</evidence>
<dbReference type="Pfam" id="PF04900">
    <property type="entry name" value="Fcf1"/>
    <property type="match status" value="1"/>
</dbReference>
<dbReference type="STRING" id="1890683.A0A427Y7Q9"/>
<keyword evidence="3" id="KW-0698">rRNA processing</keyword>
<evidence type="ECO:0000313" key="11">
    <source>
        <dbReference type="Proteomes" id="UP000279259"/>
    </source>
</evidence>
<sequence length="348" mass="36300">MRQKRAKTYKRVMALYVQAFGFRQPYQVLVSNDLIASTAAQALDIRKGLSLCVQGEIKPMITQCCIEALYALGKPGQPIVNVAKTFERRRCNHREAIAPDECIKDVVGPTNKHRYVLALQSPTLLSALDPIPGLPIIHFNPRGVLVLSPPGTATVREKNRVEEERRMEGGKVLEGVVDGGNVVGGGDTVDVGGSRVGAGVGAGVGASVVAAGPSRRSRVKGPNPLSMKKKKTTAALGGAEAVGTGKKRTRPEAGSAEGARPLDGDRAERLDRPNGEGGANEEGEVGGDGDGDGADGRRKKKRRRRAKGAVASAIAEIRAEQLESAQRSGRGGDGGDGGDGDGSGGESD</sequence>
<feature type="domain" description="UTP23 sensor motif region" evidence="9">
    <location>
        <begin position="215"/>
        <end position="231"/>
    </location>
</feature>
<protein>
    <recommendedName>
        <fullName evidence="7">U three protein 23</fullName>
    </recommendedName>
</protein>
<comment type="function">
    <text evidence="5">Involved in rRNA-processing and ribosome biogenesis.</text>
</comment>
<proteinExistence type="inferred from homology"/>
<dbReference type="OrthoDB" id="25675at2759"/>
<feature type="compositionally biased region" description="Basic residues" evidence="8">
    <location>
        <begin position="297"/>
        <end position="307"/>
    </location>
</feature>